<accession>A0ACC1PFQ5</accession>
<organism evidence="1 2">
    <name type="scientific">Xylaria curta</name>
    <dbReference type="NCBI Taxonomy" id="42375"/>
    <lineage>
        <taxon>Eukaryota</taxon>
        <taxon>Fungi</taxon>
        <taxon>Dikarya</taxon>
        <taxon>Ascomycota</taxon>
        <taxon>Pezizomycotina</taxon>
        <taxon>Sordariomycetes</taxon>
        <taxon>Xylariomycetidae</taxon>
        <taxon>Xylariales</taxon>
        <taxon>Xylariaceae</taxon>
        <taxon>Xylaria</taxon>
    </lineage>
</organism>
<dbReference type="EMBL" id="JAPDGR010000424">
    <property type="protein sequence ID" value="KAJ2990389.1"/>
    <property type="molecule type" value="Genomic_DNA"/>
</dbReference>
<dbReference type="Proteomes" id="UP001143856">
    <property type="component" value="Unassembled WGS sequence"/>
</dbReference>
<evidence type="ECO:0000313" key="1">
    <source>
        <dbReference type="EMBL" id="KAJ2990389.1"/>
    </source>
</evidence>
<protein>
    <submittedName>
        <fullName evidence="1">Uncharacterized protein</fullName>
    </submittedName>
</protein>
<reference evidence="1" key="1">
    <citation type="submission" date="2022-10" db="EMBL/GenBank/DDBJ databases">
        <title>Genome Sequence of Xylaria curta.</title>
        <authorList>
            <person name="Buettner E."/>
        </authorList>
    </citation>
    <scope>NUCLEOTIDE SEQUENCE</scope>
    <source>
        <strain evidence="1">Babe10</strain>
    </source>
</reference>
<proteinExistence type="predicted"/>
<gene>
    <name evidence="1" type="ORF">NUW58_g2976</name>
</gene>
<evidence type="ECO:0000313" key="2">
    <source>
        <dbReference type="Proteomes" id="UP001143856"/>
    </source>
</evidence>
<keyword evidence="2" id="KW-1185">Reference proteome</keyword>
<sequence length="280" mass="31702">MPGKVRMRHTFSYAQHPTFIFGVGFSIHGVRVESRSLDRRPTLWRQRCGVTPNPGTYTPAIIACIAHIFLFYTMDRTLTSNVNSFGVDVGSEFSQHLQASPSNRRLAPEDKVDLIAWLIDPTTHPTSQKAFSRRNYVRKTFRWDAARNELLAIPKKNGEQERVVVTYDLIMDTVWSVHTRNGHSGWDTTWKDVSSSYYGILRTDVIFLLQRCDVCACDPRKRPKGSGALQIQTESRDDPVPALSDPGDSIHDPTNQAEFSPTSSQIYAHLSSSPRTDYNI</sequence>
<name>A0ACC1PFQ5_9PEZI</name>
<comment type="caution">
    <text evidence="1">The sequence shown here is derived from an EMBL/GenBank/DDBJ whole genome shotgun (WGS) entry which is preliminary data.</text>
</comment>